<proteinExistence type="predicted"/>
<keyword evidence="2" id="KW-1185">Reference proteome</keyword>
<accession>A0AA88NGJ9</accession>
<dbReference type="EMBL" id="JAUPFM010000003">
    <property type="protein sequence ID" value="KAK2856158.1"/>
    <property type="molecule type" value="Genomic_DNA"/>
</dbReference>
<protein>
    <submittedName>
        <fullName evidence="1">Uncharacterized protein</fullName>
    </submittedName>
</protein>
<evidence type="ECO:0000313" key="2">
    <source>
        <dbReference type="Proteomes" id="UP001187415"/>
    </source>
</evidence>
<name>A0AA88NGJ9_CHASR</name>
<sequence>MFLSGELYSLEMCSVPLSARNQSSNVNLQLSLPCLDEPFTLQSHPAGGSKRHCSTGWKPLVTQDEITVRPTSDFLLTQEMEAQLRGKGTFLCHPQFFYSCSSRVLLHDPCFVLE</sequence>
<organism evidence="1 2">
    <name type="scientific">Channa striata</name>
    <name type="common">Snakehead murrel</name>
    <name type="synonym">Ophicephalus striatus</name>
    <dbReference type="NCBI Taxonomy" id="64152"/>
    <lineage>
        <taxon>Eukaryota</taxon>
        <taxon>Metazoa</taxon>
        <taxon>Chordata</taxon>
        <taxon>Craniata</taxon>
        <taxon>Vertebrata</taxon>
        <taxon>Euteleostomi</taxon>
        <taxon>Actinopterygii</taxon>
        <taxon>Neopterygii</taxon>
        <taxon>Teleostei</taxon>
        <taxon>Neoteleostei</taxon>
        <taxon>Acanthomorphata</taxon>
        <taxon>Anabantaria</taxon>
        <taxon>Anabantiformes</taxon>
        <taxon>Channoidei</taxon>
        <taxon>Channidae</taxon>
        <taxon>Channa</taxon>
    </lineage>
</organism>
<comment type="caution">
    <text evidence="1">The sequence shown here is derived from an EMBL/GenBank/DDBJ whole genome shotgun (WGS) entry which is preliminary data.</text>
</comment>
<dbReference type="Proteomes" id="UP001187415">
    <property type="component" value="Unassembled WGS sequence"/>
</dbReference>
<evidence type="ECO:0000313" key="1">
    <source>
        <dbReference type="EMBL" id="KAK2856158.1"/>
    </source>
</evidence>
<reference evidence="1" key="1">
    <citation type="submission" date="2023-07" db="EMBL/GenBank/DDBJ databases">
        <title>Chromosome-level Genome Assembly of Striped Snakehead (Channa striata).</title>
        <authorList>
            <person name="Liu H."/>
        </authorList>
    </citation>
    <scope>NUCLEOTIDE SEQUENCE</scope>
    <source>
        <strain evidence="1">Gz</strain>
        <tissue evidence="1">Muscle</tissue>
    </source>
</reference>
<dbReference type="AlphaFoldDB" id="A0AA88NGJ9"/>
<gene>
    <name evidence="1" type="ORF">Q5P01_004893</name>
</gene>